<protein>
    <recommendedName>
        <fullName evidence="1">DUF551 domain-containing protein</fullName>
    </recommendedName>
</protein>
<evidence type="ECO:0000313" key="2">
    <source>
        <dbReference type="EMBL" id="DAF91646.1"/>
    </source>
</evidence>
<accession>A0A8S5UBC0</accession>
<dbReference type="InterPro" id="IPR007539">
    <property type="entry name" value="DUF551"/>
</dbReference>
<reference evidence="2" key="1">
    <citation type="journal article" date="2021" name="Proc. Natl. Acad. Sci. U.S.A.">
        <title>A Catalog of Tens of Thousands of Viruses from Human Metagenomes Reveals Hidden Associations with Chronic Diseases.</title>
        <authorList>
            <person name="Tisza M.J."/>
            <person name="Buck C.B."/>
        </authorList>
    </citation>
    <scope>NUCLEOTIDE SEQUENCE</scope>
    <source>
        <strain evidence="2">Ct8Cp41</strain>
    </source>
</reference>
<name>A0A8S5UBC0_9CAUD</name>
<proteinExistence type="predicted"/>
<organism evidence="2">
    <name type="scientific">Siphoviridae sp. ct8Cp41</name>
    <dbReference type="NCBI Taxonomy" id="2825358"/>
    <lineage>
        <taxon>Viruses</taxon>
        <taxon>Duplodnaviria</taxon>
        <taxon>Heunggongvirae</taxon>
        <taxon>Uroviricota</taxon>
        <taxon>Caudoviricetes</taxon>
    </lineage>
</organism>
<sequence>MDRYISVERLKKVLTTEKFCAGCSGLDEPGGGCPECIADYFDVFHADDAPERTRWVAVEEHIPKNRYLLCTDGDAVYVAMLALDGTWRSPNWGLCRHPTHWMLLPKPPKIFV</sequence>
<dbReference type="Pfam" id="PF04448">
    <property type="entry name" value="DUF551"/>
    <property type="match status" value="1"/>
</dbReference>
<dbReference type="EMBL" id="BK016059">
    <property type="protein sequence ID" value="DAF91646.1"/>
    <property type="molecule type" value="Genomic_DNA"/>
</dbReference>
<evidence type="ECO:0000259" key="1">
    <source>
        <dbReference type="Pfam" id="PF04448"/>
    </source>
</evidence>
<feature type="domain" description="DUF551" evidence="1">
    <location>
        <begin position="55"/>
        <end position="109"/>
    </location>
</feature>